<dbReference type="Pfam" id="PF02801">
    <property type="entry name" value="Ketoacyl-synt_C"/>
    <property type="match status" value="1"/>
</dbReference>
<evidence type="ECO:0000313" key="16">
    <source>
        <dbReference type="Proteomes" id="UP000199411"/>
    </source>
</evidence>
<keyword evidence="8" id="KW-0443">Lipid metabolism</keyword>
<dbReference type="CDD" id="cd00834">
    <property type="entry name" value="KAS_I_II"/>
    <property type="match status" value="1"/>
</dbReference>
<evidence type="ECO:0000256" key="7">
    <source>
        <dbReference type="ARBA" id="ARBA00022832"/>
    </source>
</evidence>
<keyword evidence="7" id="KW-0276">Fatty acid metabolism</keyword>
<evidence type="ECO:0000313" key="15">
    <source>
        <dbReference type="EMBL" id="SDC23213.1"/>
    </source>
</evidence>
<dbReference type="PROSITE" id="PS52004">
    <property type="entry name" value="KS3_2"/>
    <property type="match status" value="1"/>
</dbReference>
<name>A0A1G6JWW8_9BACT</name>
<proteinExistence type="inferred from homology"/>
<evidence type="ECO:0000256" key="13">
    <source>
        <dbReference type="RuleBase" id="RU003694"/>
    </source>
</evidence>
<comment type="function">
    <text evidence="11">Involved in the type II fatty acid elongation cycle. Catalyzes the elongation of a wide range of acyl-ACP by the addition of two carbons from malonyl-ACP to an acyl acceptor. Can efficiently catalyze the conversion of palmitoleoyl-ACP (cis-hexadec-9-enoyl-ACP) to cis-vaccenoyl-ACP (cis-octadec-11-enoyl-ACP), an essential step in the thermal regulation of fatty acid composition.</text>
</comment>
<evidence type="ECO:0000256" key="9">
    <source>
        <dbReference type="ARBA" id="ARBA00023160"/>
    </source>
</evidence>
<dbReference type="EMBL" id="FMYU01000003">
    <property type="protein sequence ID" value="SDC23213.1"/>
    <property type="molecule type" value="Genomic_DNA"/>
</dbReference>
<evidence type="ECO:0000256" key="11">
    <source>
        <dbReference type="PIRNR" id="PIRNR000447"/>
    </source>
</evidence>
<evidence type="ECO:0000256" key="5">
    <source>
        <dbReference type="ARBA" id="ARBA00022516"/>
    </source>
</evidence>
<feature type="domain" description="Ketosynthase family 3 (KS3)" evidence="14">
    <location>
        <begin position="2"/>
        <end position="410"/>
    </location>
</feature>
<dbReference type="OrthoDB" id="9808669at2"/>
<dbReference type="GO" id="GO:0005829">
    <property type="term" value="C:cytosol"/>
    <property type="evidence" value="ECO:0007669"/>
    <property type="project" value="TreeGrafter"/>
</dbReference>
<dbReference type="InterPro" id="IPR014031">
    <property type="entry name" value="Ketoacyl_synth_C"/>
</dbReference>
<gene>
    <name evidence="15" type="ORF">SAMN05660835_00501</name>
</gene>
<dbReference type="GO" id="GO:0004315">
    <property type="term" value="F:3-oxoacyl-[acyl-carrier-protein] synthase activity"/>
    <property type="evidence" value="ECO:0007669"/>
    <property type="project" value="UniProtKB-UniRule"/>
</dbReference>
<dbReference type="RefSeq" id="WP_092127959.1">
    <property type="nucleotide sequence ID" value="NZ_FMYU01000003.1"/>
</dbReference>
<feature type="active site" description="For beta-ketoacyl synthase activity" evidence="12">
    <location>
        <position position="163"/>
    </location>
</feature>
<dbReference type="PANTHER" id="PTHR11712:SF336">
    <property type="entry name" value="3-OXOACYL-[ACYL-CARRIER-PROTEIN] SYNTHASE, MITOCHONDRIAL"/>
    <property type="match status" value="1"/>
</dbReference>
<dbReference type="InterPro" id="IPR018201">
    <property type="entry name" value="Ketoacyl_synth_AS"/>
</dbReference>
<dbReference type="GO" id="GO:0006633">
    <property type="term" value="P:fatty acid biosynthetic process"/>
    <property type="evidence" value="ECO:0007669"/>
    <property type="project" value="UniProtKB-UniRule"/>
</dbReference>
<evidence type="ECO:0000256" key="12">
    <source>
        <dbReference type="PIRSR" id="PIRSR000447-1"/>
    </source>
</evidence>
<evidence type="ECO:0000256" key="3">
    <source>
        <dbReference type="ARBA" id="ARBA00012356"/>
    </source>
</evidence>
<protein>
    <recommendedName>
        <fullName evidence="4 11">3-oxoacyl-[acyl-carrier-protein] synthase 2</fullName>
        <ecNumber evidence="3 11">2.3.1.179</ecNumber>
    </recommendedName>
</protein>
<evidence type="ECO:0000256" key="8">
    <source>
        <dbReference type="ARBA" id="ARBA00023098"/>
    </source>
</evidence>
<evidence type="ECO:0000256" key="1">
    <source>
        <dbReference type="ARBA" id="ARBA00005194"/>
    </source>
</evidence>
<dbReference type="AlphaFoldDB" id="A0A1G6JWW8"/>
<keyword evidence="10 11" id="KW-0012">Acyltransferase</keyword>
<dbReference type="Proteomes" id="UP000199411">
    <property type="component" value="Unassembled WGS sequence"/>
</dbReference>
<accession>A0A1G6JWW8</accession>
<dbReference type="FunFam" id="3.40.47.10:FF:000009">
    <property type="entry name" value="3-oxoacyl-[acyl-carrier-protein] synthase 2"/>
    <property type="match status" value="1"/>
</dbReference>
<dbReference type="InterPro" id="IPR014030">
    <property type="entry name" value="Ketoacyl_synth_N"/>
</dbReference>
<dbReference type="Pfam" id="PF00109">
    <property type="entry name" value="ketoacyl-synt"/>
    <property type="match status" value="1"/>
</dbReference>
<organism evidence="15 16">
    <name type="scientific">Desulfurella multipotens</name>
    <dbReference type="NCBI Taxonomy" id="79269"/>
    <lineage>
        <taxon>Bacteria</taxon>
        <taxon>Pseudomonadati</taxon>
        <taxon>Campylobacterota</taxon>
        <taxon>Desulfurellia</taxon>
        <taxon>Desulfurellales</taxon>
        <taxon>Desulfurellaceae</taxon>
        <taxon>Desulfurella</taxon>
    </lineage>
</organism>
<dbReference type="InterPro" id="IPR000794">
    <property type="entry name" value="Beta-ketoacyl_synthase"/>
</dbReference>
<evidence type="ECO:0000256" key="6">
    <source>
        <dbReference type="ARBA" id="ARBA00022679"/>
    </source>
</evidence>
<dbReference type="InterPro" id="IPR016039">
    <property type="entry name" value="Thiolase-like"/>
</dbReference>
<dbReference type="SUPFAM" id="SSF53901">
    <property type="entry name" value="Thiolase-like"/>
    <property type="match status" value="2"/>
</dbReference>
<dbReference type="PROSITE" id="PS00606">
    <property type="entry name" value="KS3_1"/>
    <property type="match status" value="1"/>
</dbReference>
<comment type="catalytic activity">
    <reaction evidence="11">
        <text>a fatty acyl-[ACP] + malonyl-[ACP] + H(+) = a 3-oxoacyl-[ACP] + holo-[ACP] + CO2</text>
        <dbReference type="Rhea" id="RHEA:22836"/>
        <dbReference type="Rhea" id="RHEA-COMP:9623"/>
        <dbReference type="Rhea" id="RHEA-COMP:9685"/>
        <dbReference type="Rhea" id="RHEA-COMP:9916"/>
        <dbReference type="Rhea" id="RHEA-COMP:14125"/>
        <dbReference type="ChEBI" id="CHEBI:15378"/>
        <dbReference type="ChEBI" id="CHEBI:16526"/>
        <dbReference type="ChEBI" id="CHEBI:64479"/>
        <dbReference type="ChEBI" id="CHEBI:78449"/>
        <dbReference type="ChEBI" id="CHEBI:78776"/>
        <dbReference type="ChEBI" id="CHEBI:138651"/>
    </reaction>
</comment>
<dbReference type="NCBIfam" id="TIGR03150">
    <property type="entry name" value="fabF"/>
    <property type="match status" value="1"/>
</dbReference>
<dbReference type="EC" id="2.3.1.179" evidence="3 11"/>
<keyword evidence="5 11" id="KW-0444">Lipid biosynthesis</keyword>
<dbReference type="UniPathway" id="UPA00094"/>
<evidence type="ECO:0000256" key="10">
    <source>
        <dbReference type="ARBA" id="ARBA00023315"/>
    </source>
</evidence>
<dbReference type="InterPro" id="IPR017568">
    <property type="entry name" value="3-oxoacyl-ACP_synth-2"/>
</dbReference>
<keyword evidence="6 11" id="KW-0808">Transferase</keyword>
<dbReference type="SMART" id="SM00825">
    <property type="entry name" value="PKS_KS"/>
    <property type="match status" value="1"/>
</dbReference>
<comment type="catalytic activity">
    <reaction evidence="11">
        <text>(9Z)-hexadecenoyl-[ACP] + malonyl-[ACP] + H(+) = 3-oxo-(11Z)-octadecenoyl-[ACP] + holo-[ACP] + CO2</text>
        <dbReference type="Rhea" id="RHEA:55040"/>
        <dbReference type="Rhea" id="RHEA-COMP:9623"/>
        <dbReference type="Rhea" id="RHEA-COMP:9685"/>
        <dbReference type="Rhea" id="RHEA-COMP:10800"/>
        <dbReference type="Rhea" id="RHEA-COMP:14074"/>
        <dbReference type="ChEBI" id="CHEBI:15378"/>
        <dbReference type="ChEBI" id="CHEBI:16526"/>
        <dbReference type="ChEBI" id="CHEBI:64479"/>
        <dbReference type="ChEBI" id="CHEBI:78449"/>
        <dbReference type="ChEBI" id="CHEBI:83989"/>
        <dbReference type="ChEBI" id="CHEBI:138538"/>
        <dbReference type="EC" id="2.3.1.179"/>
    </reaction>
</comment>
<dbReference type="PANTHER" id="PTHR11712">
    <property type="entry name" value="POLYKETIDE SYNTHASE-RELATED"/>
    <property type="match status" value="1"/>
</dbReference>
<comment type="pathway">
    <text evidence="1 11">Lipid metabolism; fatty acid biosynthesis.</text>
</comment>
<dbReference type="InterPro" id="IPR020841">
    <property type="entry name" value="PKS_Beta-ketoAc_synthase_dom"/>
</dbReference>
<dbReference type="PIRSF" id="PIRSF000447">
    <property type="entry name" value="KAS_II"/>
    <property type="match status" value="1"/>
</dbReference>
<evidence type="ECO:0000256" key="2">
    <source>
        <dbReference type="ARBA" id="ARBA00008467"/>
    </source>
</evidence>
<comment type="similarity">
    <text evidence="2 11 13">Belongs to the thiolase-like superfamily. Beta-ketoacyl-ACP synthases family.</text>
</comment>
<keyword evidence="9 11" id="KW-0275">Fatty acid biosynthesis</keyword>
<keyword evidence="16" id="KW-1185">Reference proteome</keyword>
<evidence type="ECO:0000256" key="4">
    <source>
        <dbReference type="ARBA" id="ARBA00014657"/>
    </source>
</evidence>
<evidence type="ECO:0000259" key="14">
    <source>
        <dbReference type="PROSITE" id="PS52004"/>
    </source>
</evidence>
<reference evidence="16" key="1">
    <citation type="submission" date="2016-10" db="EMBL/GenBank/DDBJ databases">
        <authorList>
            <person name="Varghese N."/>
            <person name="Submissions S."/>
        </authorList>
    </citation>
    <scope>NUCLEOTIDE SEQUENCE [LARGE SCALE GENOMIC DNA]</scope>
    <source>
        <strain evidence="16">DSM 8415</strain>
    </source>
</reference>
<sequence length="413" mass="44426">MKKRVVVTGYGMVSPIGLSAKESYKNAINGISGIDKITRFDASNFEVQIAAEVKGFEPEKYVEKKEVKKYDLFSLYALAAAQEAIEHSGLELEKYNLFRCGVSVGSGIGGLGTIEKYDHALLERGYKGVSPFFIPTAVINMAGGNIAIKYGFKGPNYATVTACASATHAIGFAARNIMYGDADVMVAGGCESTITPLAIAGFQNMKALSTRNDEPQKASRPFDKDRDGFIVGEGAGILILEEYEFAKRRNANIIAELVGFGMSDDGYHITAPDPEGKGAIFAMQMALNDAGLNPEDIDYINAHGTSTYFNDKIETLSIKSVFKDHAYKLAVSSTKSMTGHLLGAAGGVEAVFSVMTIENSIIPPTINLEHQDPECDLFYVPNKSIEKKVNAVMSNSFGFGGANAVLVFKKFNG</sequence>
<dbReference type="NCBIfam" id="NF005589">
    <property type="entry name" value="PRK07314.1"/>
    <property type="match status" value="1"/>
</dbReference>
<dbReference type="Gene3D" id="3.40.47.10">
    <property type="match status" value="1"/>
</dbReference>